<protein>
    <submittedName>
        <fullName evidence="2">Uncharacterized protein</fullName>
    </submittedName>
</protein>
<organism evidence="2 3">
    <name type="scientific">Ciona intestinalis</name>
    <name type="common">Transparent sea squirt</name>
    <name type="synonym">Ascidia intestinalis</name>
    <dbReference type="NCBI Taxonomy" id="7719"/>
    <lineage>
        <taxon>Eukaryota</taxon>
        <taxon>Metazoa</taxon>
        <taxon>Chordata</taxon>
        <taxon>Tunicata</taxon>
        <taxon>Ascidiacea</taxon>
        <taxon>Phlebobranchia</taxon>
        <taxon>Cionidae</taxon>
        <taxon>Ciona</taxon>
    </lineage>
</organism>
<keyword evidence="1" id="KW-1133">Transmembrane helix</keyword>
<dbReference type="EMBL" id="EAAA01002154">
    <property type="status" value="NOT_ANNOTATED_CDS"/>
    <property type="molecule type" value="Genomic_DNA"/>
</dbReference>
<keyword evidence="1" id="KW-0472">Membrane</keyword>
<dbReference type="Ensembl" id="ENSCINT00000033609.1">
    <property type="protein sequence ID" value="ENSCINP00000034983.1"/>
    <property type="gene ID" value="ENSCING00000019216.1"/>
</dbReference>
<proteinExistence type="predicted"/>
<feature type="transmembrane region" description="Helical" evidence="1">
    <location>
        <begin position="57"/>
        <end position="80"/>
    </location>
</feature>
<keyword evidence="3" id="KW-1185">Reference proteome</keyword>
<name>H2XZ99_CIOIN</name>
<dbReference type="EMBL" id="EAAA01002153">
    <property type="status" value="NOT_ANNOTATED_CDS"/>
    <property type="molecule type" value="Genomic_DNA"/>
</dbReference>
<reference evidence="2" key="4">
    <citation type="submission" date="2025-09" db="UniProtKB">
        <authorList>
            <consortium name="Ensembl"/>
        </authorList>
    </citation>
    <scope>IDENTIFICATION</scope>
</reference>
<reference evidence="3" key="1">
    <citation type="journal article" date="2002" name="Science">
        <title>The draft genome of Ciona intestinalis: insights into chordate and vertebrate origins.</title>
        <authorList>
            <person name="Dehal P."/>
            <person name="Satou Y."/>
            <person name="Campbell R.K."/>
            <person name="Chapman J."/>
            <person name="Degnan B."/>
            <person name="De Tomaso A."/>
            <person name="Davidson B."/>
            <person name="Di Gregorio A."/>
            <person name="Gelpke M."/>
            <person name="Goodstein D.M."/>
            <person name="Harafuji N."/>
            <person name="Hastings K.E."/>
            <person name="Ho I."/>
            <person name="Hotta K."/>
            <person name="Huang W."/>
            <person name="Kawashima T."/>
            <person name="Lemaire P."/>
            <person name="Martinez D."/>
            <person name="Meinertzhagen I.A."/>
            <person name="Necula S."/>
            <person name="Nonaka M."/>
            <person name="Putnam N."/>
            <person name="Rash S."/>
            <person name="Saiga H."/>
            <person name="Satake M."/>
            <person name="Terry A."/>
            <person name="Yamada L."/>
            <person name="Wang H.G."/>
            <person name="Awazu S."/>
            <person name="Azumi K."/>
            <person name="Boore J."/>
            <person name="Branno M."/>
            <person name="Chin-Bow S."/>
            <person name="DeSantis R."/>
            <person name="Doyle S."/>
            <person name="Francino P."/>
            <person name="Keys D.N."/>
            <person name="Haga S."/>
            <person name="Hayashi H."/>
            <person name="Hino K."/>
            <person name="Imai K.S."/>
            <person name="Inaba K."/>
            <person name="Kano S."/>
            <person name="Kobayashi K."/>
            <person name="Kobayashi M."/>
            <person name="Lee B.I."/>
            <person name="Makabe K.W."/>
            <person name="Manohar C."/>
            <person name="Matassi G."/>
            <person name="Medina M."/>
            <person name="Mochizuki Y."/>
            <person name="Mount S."/>
            <person name="Morishita T."/>
            <person name="Miura S."/>
            <person name="Nakayama A."/>
            <person name="Nishizaka S."/>
            <person name="Nomoto H."/>
            <person name="Ohta F."/>
            <person name="Oishi K."/>
            <person name="Rigoutsos I."/>
            <person name="Sano M."/>
            <person name="Sasaki A."/>
            <person name="Sasakura Y."/>
            <person name="Shoguchi E."/>
            <person name="Shin-i T."/>
            <person name="Spagnuolo A."/>
            <person name="Stainier D."/>
            <person name="Suzuki M.M."/>
            <person name="Tassy O."/>
            <person name="Takatori N."/>
            <person name="Tokuoka M."/>
            <person name="Yagi K."/>
            <person name="Yoshizaki F."/>
            <person name="Wada S."/>
            <person name="Zhang C."/>
            <person name="Hyatt P.D."/>
            <person name="Larimer F."/>
            <person name="Detter C."/>
            <person name="Doggett N."/>
            <person name="Glavina T."/>
            <person name="Hawkins T."/>
            <person name="Richardson P."/>
            <person name="Lucas S."/>
            <person name="Kohara Y."/>
            <person name="Levine M."/>
            <person name="Satoh N."/>
            <person name="Rokhsar D.S."/>
        </authorList>
    </citation>
    <scope>NUCLEOTIDE SEQUENCE [LARGE SCALE GENOMIC DNA]</scope>
</reference>
<evidence type="ECO:0000313" key="3">
    <source>
        <dbReference type="Proteomes" id="UP000008144"/>
    </source>
</evidence>
<keyword evidence="1" id="KW-0812">Transmembrane</keyword>
<dbReference type="InParanoid" id="H2XZ99"/>
<evidence type="ECO:0000313" key="2">
    <source>
        <dbReference type="Ensembl" id="ENSCINP00000034983.1"/>
    </source>
</evidence>
<reference evidence="2" key="3">
    <citation type="submission" date="2025-08" db="UniProtKB">
        <authorList>
            <consortium name="Ensembl"/>
        </authorList>
    </citation>
    <scope>IDENTIFICATION</scope>
</reference>
<evidence type="ECO:0000256" key="1">
    <source>
        <dbReference type="SAM" id="Phobius"/>
    </source>
</evidence>
<dbReference type="HOGENOM" id="CLU_1824632_0_0_1"/>
<reference evidence="2" key="2">
    <citation type="journal article" date="2008" name="Genome Biol.">
        <title>Improved genome assembly and evidence-based global gene model set for the chordate Ciona intestinalis: new insight into intron and operon populations.</title>
        <authorList>
            <person name="Satou Y."/>
            <person name="Mineta K."/>
            <person name="Ogasawara M."/>
            <person name="Sasakura Y."/>
            <person name="Shoguchi E."/>
            <person name="Ueno K."/>
            <person name="Yamada L."/>
            <person name="Matsumoto J."/>
            <person name="Wasserscheid J."/>
            <person name="Dewar K."/>
            <person name="Wiley G.B."/>
            <person name="Macmil S.L."/>
            <person name="Roe B.A."/>
            <person name="Zeller R.W."/>
            <person name="Hastings K.E."/>
            <person name="Lemaire P."/>
            <person name="Lindquist E."/>
            <person name="Endo T."/>
            <person name="Hotta K."/>
            <person name="Inaba K."/>
        </authorList>
    </citation>
    <scope>NUCLEOTIDE SEQUENCE [LARGE SCALE GENOMIC DNA]</scope>
    <source>
        <strain evidence="2">wild type</strain>
    </source>
</reference>
<dbReference type="AlphaFoldDB" id="H2XZ99"/>
<sequence length="141" mass="15966">MGYRNSMISPFFNWNDYSCGLAMRIICQRCSARQDGLPIYAYACNNVVGGGRMKSSVIYIIIGCVVASIFVVLLVICFCWKMRKRINEATELSKNIYETPIRGELVPEVVYHVVGENFSRPTAYDDSGYVKMFTLMQTKAS</sequence>
<dbReference type="Proteomes" id="UP000008144">
    <property type="component" value="Chromosome 5"/>
</dbReference>
<accession>H2XZ99</accession>